<dbReference type="AlphaFoldDB" id="A0A1M5LA97"/>
<organism evidence="2 3">
    <name type="scientific">Asaccharospora irregularis DSM 2635</name>
    <dbReference type="NCBI Taxonomy" id="1121321"/>
    <lineage>
        <taxon>Bacteria</taxon>
        <taxon>Bacillati</taxon>
        <taxon>Bacillota</taxon>
        <taxon>Clostridia</taxon>
        <taxon>Peptostreptococcales</taxon>
        <taxon>Peptostreptococcaceae</taxon>
        <taxon>Asaccharospora</taxon>
    </lineage>
</organism>
<reference evidence="3" key="1">
    <citation type="submission" date="2016-11" db="EMBL/GenBank/DDBJ databases">
        <authorList>
            <person name="Varghese N."/>
            <person name="Submissions S."/>
        </authorList>
    </citation>
    <scope>NUCLEOTIDE SEQUENCE [LARGE SCALE GENOMIC DNA]</scope>
    <source>
        <strain evidence="3">DSM 2635</strain>
    </source>
</reference>
<sequence>MMDFRMLGNVDIIIVCMIDISIWGRIYDLILQGVFKFLTPYIK</sequence>
<feature type="transmembrane region" description="Helical" evidence="1">
    <location>
        <begin position="12"/>
        <end position="35"/>
    </location>
</feature>
<dbReference type="Proteomes" id="UP000243255">
    <property type="component" value="Unassembled WGS sequence"/>
</dbReference>
<evidence type="ECO:0000256" key="1">
    <source>
        <dbReference type="SAM" id="Phobius"/>
    </source>
</evidence>
<name>A0A1M5LA97_9FIRM</name>
<proteinExistence type="predicted"/>
<accession>A0A1M5LA97</accession>
<gene>
    <name evidence="2" type="ORF">SAMN04488530_10461</name>
</gene>
<evidence type="ECO:0000313" key="3">
    <source>
        <dbReference type="Proteomes" id="UP000243255"/>
    </source>
</evidence>
<protein>
    <submittedName>
        <fullName evidence="2">Uncharacterized protein</fullName>
    </submittedName>
</protein>
<keyword evidence="1" id="KW-0472">Membrane</keyword>
<keyword evidence="3" id="KW-1185">Reference proteome</keyword>
<dbReference type="EMBL" id="FQWX01000004">
    <property type="protein sequence ID" value="SHG61938.1"/>
    <property type="molecule type" value="Genomic_DNA"/>
</dbReference>
<keyword evidence="1" id="KW-1133">Transmembrane helix</keyword>
<keyword evidence="1" id="KW-0812">Transmembrane</keyword>
<evidence type="ECO:0000313" key="2">
    <source>
        <dbReference type="EMBL" id="SHG61938.1"/>
    </source>
</evidence>